<dbReference type="InterPro" id="IPR039032">
    <property type="entry name" value="Rim-like"/>
</dbReference>
<reference evidence="7" key="1">
    <citation type="submission" date="2012-12" db="EMBL/GenBank/DDBJ databases">
        <authorList>
            <person name="Hellsten U."/>
            <person name="Grimwood J."/>
            <person name="Chapman J.A."/>
            <person name="Shapiro H."/>
            <person name="Aerts A."/>
            <person name="Otillar R.P."/>
            <person name="Terry A.Y."/>
            <person name="Boore J.L."/>
            <person name="Simakov O."/>
            <person name="Marletaz F."/>
            <person name="Cho S.-J."/>
            <person name="Edsinger-Gonzales E."/>
            <person name="Havlak P."/>
            <person name="Kuo D.-H."/>
            <person name="Larsson T."/>
            <person name="Lv J."/>
            <person name="Arendt D."/>
            <person name="Savage R."/>
            <person name="Osoegawa K."/>
            <person name="de Jong P."/>
            <person name="Lindberg D.R."/>
            <person name="Seaver E.C."/>
            <person name="Weisblat D.A."/>
            <person name="Putnam N.H."/>
            <person name="Grigoriev I.V."/>
            <person name="Rokhsar D.S."/>
        </authorList>
    </citation>
    <scope>NUCLEOTIDE SEQUENCE</scope>
</reference>
<dbReference type="CTD" id="20195624"/>
<feature type="compositionally biased region" description="Polar residues" evidence="3">
    <location>
        <begin position="163"/>
        <end position="181"/>
    </location>
</feature>
<accession>T1EGC2</accession>
<sequence>MKSGNDSGLGGGADGYDDNLDSSLQMNQQQQQQQQNRRKQQQQRTTSLSTPFDIGSQSDSGLPDDQPIENELLPNESTSLADKNTTKGGGNKRQPIAGHPAKPHPSIGRKMAALVGLSKRKSQSTSQIGDIGKRGKASFQRSEEVGAAVDMKMKRQTSRDSTDSGANNYGVSTASHGGSSNSFGGAVGGPSSSAGNSSDSVAMWQSSGGSAMISSSDSSQQQQQLSSFIDGLGPGQLVGRQVLGTACLGQIQLGLTARKGCLEVEVIRARGLVPKSGTRILPAPYIKVYLMDGKRRVEKQKTSIARRTLDPLYQQVLIFAEPFCGKTLQVTIWGDYGRLDRKIFMGVVQINLDELNLTSLVIGWYKLFTHSSLVVGSGVGGTGVSGSLSGVGGGGGGGSSSGLRQQTSVSSQESSYHVSSTAGNRS</sequence>
<evidence type="ECO:0000259" key="4">
    <source>
        <dbReference type="PROSITE" id="PS50004"/>
    </source>
</evidence>
<dbReference type="PANTHER" id="PTHR12157:SF21">
    <property type="entry name" value="RAB3 INTERACTING MOLECULE, ISOFORM F"/>
    <property type="match status" value="1"/>
</dbReference>
<evidence type="ECO:0000313" key="6">
    <source>
        <dbReference type="EnsemblMetazoa" id="HelroP115969"/>
    </source>
</evidence>
<dbReference type="STRING" id="6412.T1EGC2"/>
<proteinExistence type="predicted"/>
<dbReference type="SUPFAM" id="SSF49562">
    <property type="entry name" value="C2 domain (Calcium/lipid-binding domain, CaLB)"/>
    <property type="match status" value="1"/>
</dbReference>
<dbReference type="GO" id="GO:0045202">
    <property type="term" value="C:synapse"/>
    <property type="evidence" value="ECO:0007669"/>
    <property type="project" value="UniProtKB-SubCell"/>
</dbReference>
<feature type="compositionally biased region" description="Low complexity" evidence="3">
    <location>
        <begin position="189"/>
        <end position="219"/>
    </location>
</feature>
<reference evidence="6" key="3">
    <citation type="submission" date="2015-06" db="UniProtKB">
        <authorList>
            <consortium name="EnsemblMetazoa"/>
        </authorList>
    </citation>
    <scope>IDENTIFICATION</scope>
</reference>
<evidence type="ECO:0000313" key="7">
    <source>
        <dbReference type="Proteomes" id="UP000015101"/>
    </source>
</evidence>
<dbReference type="HOGENOM" id="CLU_644490_0_0_1"/>
<dbReference type="RefSeq" id="XP_009029580.1">
    <property type="nucleotide sequence ID" value="XM_009031332.1"/>
</dbReference>
<organism evidence="6 7">
    <name type="scientific">Helobdella robusta</name>
    <name type="common">Californian leech</name>
    <dbReference type="NCBI Taxonomy" id="6412"/>
    <lineage>
        <taxon>Eukaryota</taxon>
        <taxon>Metazoa</taxon>
        <taxon>Spiralia</taxon>
        <taxon>Lophotrochozoa</taxon>
        <taxon>Annelida</taxon>
        <taxon>Clitellata</taxon>
        <taxon>Hirudinea</taxon>
        <taxon>Rhynchobdellida</taxon>
        <taxon>Glossiphoniidae</taxon>
        <taxon>Helobdella</taxon>
    </lineage>
</organism>
<feature type="compositionally biased region" description="Polar residues" evidence="3">
    <location>
        <begin position="45"/>
        <end position="60"/>
    </location>
</feature>
<dbReference type="Gene3D" id="2.60.40.150">
    <property type="entry name" value="C2 domain"/>
    <property type="match status" value="1"/>
</dbReference>
<dbReference type="Proteomes" id="UP000015101">
    <property type="component" value="Unassembled WGS sequence"/>
</dbReference>
<evidence type="ECO:0000313" key="5">
    <source>
        <dbReference type="EMBL" id="ESN92342.1"/>
    </source>
</evidence>
<dbReference type="SMART" id="SM00239">
    <property type="entry name" value="C2"/>
    <property type="match status" value="1"/>
</dbReference>
<dbReference type="OMA" id="DSVAMWQ"/>
<feature type="domain" description="C2" evidence="4">
    <location>
        <begin position="247"/>
        <end position="365"/>
    </location>
</feature>
<dbReference type="GO" id="GO:0006887">
    <property type="term" value="P:exocytosis"/>
    <property type="evidence" value="ECO:0007669"/>
    <property type="project" value="InterPro"/>
</dbReference>
<dbReference type="OrthoDB" id="420032at2759"/>
<comment type="subcellular location">
    <subcellularLocation>
        <location evidence="2">Synapse</location>
    </subcellularLocation>
</comment>
<dbReference type="InterPro" id="IPR035892">
    <property type="entry name" value="C2_domain_sf"/>
</dbReference>
<dbReference type="InParanoid" id="T1EGC2"/>
<dbReference type="GeneID" id="20195624"/>
<dbReference type="Pfam" id="PF00168">
    <property type="entry name" value="C2"/>
    <property type="match status" value="1"/>
</dbReference>
<evidence type="ECO:0000256" key="1">
    <source>
        <dbReference type="ARBA" id="ARBA00023018"/>
    </source>
</evidence>
<name>T1EGC2_HELRO</name>
<dbReference type="PROSITE" id="PS50004">
    <property type="entry name" value="C2"/>
    <property type="match status" value="1"/>
</dbReference>
<evidence type="ECO:0000256" key="2">
    <source>
        <dbReference type="ARBA" id="ARBA00034103"/>
    </source>
</evidence>
<dbReference type="EMBL" id="AMQM01007641">
    <property type="status" value="NOT_ANNOTATED_CDS"/>
    <property type="molecule type" value="Genomic_DNA"/>
</dbReference>
<dbReference type="EnsemblMetazoa" id="HelroT115969">
    <property type="protein sequence ID" value="HelroP115969"/>
    <property type="gene ID" value="HelroG115969"/>
</dbReference>
<protein>
    <recommendedName>
        <fullName evidence="4">C2 domain-containing protein</fullName>
    </recommendedName>
</protein>
<dbReference type="EMBL" id="AMQM01007640">
    <property type="status" value="NOT_ANNOTATED_CDS"/>
    <property type="molecule type" value="Genomic_DNA"/>
</dbReference>
<dbReference type="KEGG" id="hro:HELRODRAFT_115969"/>
<feature type="compositionally biased region" description="Low complexity" evidence="3">
    <location>
        <begin position="25"/>
        <end position="35"/>
    </location>
</feature>
<dbReference type="GO" id="GO:0016020">
    <property type="term" value="C:membrane"/>
    <property type="evidence" value="ECO:0007669"/>
    <property type="project" value="InterPro"/>
</dbReference>
<feature type="compositionally biased region" description="Low complexity" evidence="3">
    <location>
        <begin position="401"/>
        <end position="426"/>
    </location>
</feature>
<dbReference type="EMBL" id="KB097650">
    <property type="protein sequence ID" value="ESN92342.1"/>
    <property type="molecule type" value="Genomic_DNA"/>
</dbReference>
<gene>
    <name evidence="6" type="primary">20195624</name>
    <name evidence="5" type="ORF">HELRODRAFT_115969</name>
</gene>
<dbReference type="InterPro" id="IPR000008">
    <property type="entry name" value="C2_dom"/>
</dbReference>
<feature type="region of interest" description="Disordered" evidence="3">
    <location>
        <begin position="1"/>
        <end position="219"/>
    </location>
</feature>
<dbReference type="PANTHER" id="PTHR12157">
    <property type="entry name" value="REGULATING SYNAPTIC MEMBRANE EXOCYTOSIS PROTEIN"/>
    <property type="match status" value="1"/>
</dbReference>
<dbReference type="eggNOG" id="KOG2060">
    <property type="taxonomic scope" value="Eukaryota"/>
</dbReference>
<feature type="compositionally biased region" description="Gly residues" evidence="3">
    <location>
        <begin position="390"/>
        <end position="400"/>
    </location>
</feature>
<dbReference type="GO" id="GO:0031267">
    <property type="term" value="F:small GTPase binding"/>
    <property type="evidence" value="ECO:0007669"/>
    <property type="project" value="InterPro"/>
</dbReference>
<keyword evidence="7" id="KW-1185">Reference proteome</keyword>
<feature type="compositionally biased region" description="Basic and acidic residues" evidence="3">
    <location>
        <begin position="151"/>
        <end position="162"/>
    </location>
</feature>
<keyword evidence="1" id="KW-0770">Synapse</keyword>
<reference evidence="5 7" key="2">
    <citation type="journal article" date="2013" name="Nature">
        <title>Insights into bilaterian evolution from three spiralian genomes.</title>
        <authorList>
            <person name="Simakov O."/>
            <person name="Marletaz F."/>
            <person name="Cho S.J."/>
            <person name="Edsinger-Gonzales E."/>
            <person name="Havlak P."/>
            <person name="Hellsten U."/>
            <person name="Kuo D.H."/>
            <person name="Larsson T."/>
            <person name="Lv J."/>
            <person name="Arendt D."/>
            <person name="Savage R."/>
            <person name="Osoegawa K."/>
            <person name="de Jong P."/>
            <person name="Grimwood J."/>
            <person name="Chapman J.A."/>
            <person name="Shapiro H."/>
            <person name="Aerts A."/>
            <person name="Otillar R.P."/>
            <person name="Terry A.Y."/>
            <person name="Boore J.L."/>
            <person name="Grigoriev I.V."/>
            <person name="Lindberg D.R."/>
            <person name="Seaver E.C."/>
            <person name="Weisblat D.A."/>
            <person name="Putnam N.H."/>
            <person name="Rokhsar D.S."/>
        </authorList>
    </citation>
    <scope>NUCLEOTIDE SEQUENCE</scope>
</reference>
<feature type="region of interest" description="Disordered" evidence="3">
    <location>
        <begin position="390"/>
        <end position="426"/>
    </location>
</feature>
<evidence type="ECO:0000256" key="3">
    <source>
        <dbReference type="SAM" id="MobiDB-lite"/>
    </source>
</evidence>
<dbReference type="FunFam" id="2.60.40.150:FF:000001">
    <property type="entry name" value="Regulating synaptic membrane exocytosis 3, isoform CRA_a"/>
    <property type="match status" value="1"/>
</dbReference>
<dbReference type="AlphaFoldDB" id="T1EGC2"/>